<keyword evidence="2" id="KW-1185">Reference proteome</keyword>
<evidence type="ECO:0000313" key="2">
    <source>
        <dbReference type="Proteomes" id="UP000052022"/>
    </source>
</evidence>
<dbReference type="OrthoDB" id="7840426at2"/>
<sequence length="174" mass="19364">MKKRSLYVVVLGGLALGYTGASTLWPHQTRAEQIVELFQDYCLPPSSKHLEAKMKASLIRRDLFPKSTHWVDPASATILTRNARRCSIKTTAPSALTRQQAEELKARLDALVPDLFPSLRFDPKSTLGPETISTAWMQGGLASPDRWGVYAFSYPDWGENAGSILSFVRRPTSQ</sequence>
<dbReference type="RefSeq" id="WP_058288771.1">
    <property type="nucleotide sequence ID" value="NZ_CYSD01000012.1"/>
</dbReference>
<proteinExistence type="predicted"/>
<dbReference type="Proteomes" id="UP000052022">
    <property type="component" value="Unassembled WGS sequence"/>
</dbReference>
<gene>
    <name evidence="1" type="ORF">TRM7557_00652</name>
</gene>
<dbReference type="STRING" id="928856.SAMN04488049_103130"/>
<reference evidence="1 2" key="1">
    <citation type="submission" date="2015-09" db="EMBL/GenBank/DDBJ databases">
        <authorList>
            <consortium name="Swine Surveillance"/>
        </authorList>
    </citation>
    <scope>NUCLEOTIDE SEQUENCE [LARGE SCALE GENOMIC DNA]</scope>
    <source>
        <strain evidence="1 2">CECT 7557</strain>
    </source>
</reference>
<dbReference type="EMBL" id="CYSD01000012">
    <property type="protein sequence ID" value="CUH75980.1"/>
    <property type="molecule type" value="Genomic_DNA"/>
</dbReference>
<protein>
    <submittedName>
        <fullName evidence="1">Uncharacterized protein</fullName>
    </submittedName>
</protein>
<organism evidence="1 2">
    <name type="scientific">Tritonibacter multivorans</name>
    <dbReference type="NCBI Taxonomy" id="928856"/>
    <lineage>
        <taxon>Bacteria</taxon>
        <taxon>Pseudomonadati</taxon>
        <taxon>Pseudomonadota</taxon>
        <taxon>Alphaproteobacteria</taxon>
        <taxon>Rhodobacterales</taxon>
        <taxon>Paracoccaceae</taxon>
        <taxon>Tritonibacter</taxon>
    </lineage>
</organism>
<dbReference type="AlphaFoldDB" id="A0A0P1G2G5"/>
<accession>A0A0P1G2G5</accession>
<name>A0A0P1G2G5_9RHOB</name>
<evidence type="ECO:0000313" key="1">
    <source>
        <dbReference type="EMBL" id="CUH75980.1"/>
    </source>
</evidence>